<evidence type="ECO:0000256" key="4">
    <source>
        <dbReference type="ARBA" id="ARBA00022989"/>
    </source>
</evidence>
<organism evidence="13">
    <name type="scientific">Taenia asiatica</name>
    <name type="common">Asian tapeworm</name>
    <dbReference type="NCBI Taxonomy" id="60517"/>
    <lineage>
        <taxon>Eukaryota</taxon>
        <taxon>Metazoa</taxon>
        <taxon>Spiralia</taxon>
        <taxon>Lophotrochozoa</taxon>
        <taxon>Platyhelminthes</taxon>
        <taxon>Cestoda</taxon>
        <taxon>Eucestoda</taxon>
        <taxon>Cyclophyllidea</taxon>
        <taxon>Taeniidae</taxon>
        <taxon>Taenia</taxon>
    </lineage>
</organism>
<evidence type="ECO:0000256" key="9">
    <source>
        <dbReference type="SAM" id="SignalP"/>
    </source>
</evidence>
<dbReference type="PRINTS" id="PR00336">
    <property type="entry name" value="LYSASSOCTDMP"/>
</dbReference>
<evidence type="ECO:0000256" key="3">
    <source>
        <dbReference type="ARBA" id="ARBA00022729"/>
    </source>
</evidence>
<keyword evidence="6" id="KW-0325">Glycoprotein</keyword>
<comment type="similarity">
    <text evidence="7">Belongs to the LAMP family.</text>
</comment>
<keyword evidence="12" id="KW-1185">Reference proteome</keyword>
<feature type="transmembrane region" description="Helical" evidence="8">
    <location>
        <begin position="234"/>
        <end position="256"/>
    </location>
</feature>
<evidence type="ECO:0000256" key="1">
    <source>
        <dbReference type="ARBA" id="ARBA00004251"/>
    </source>
</evidence>
<feature type="domain" description="Lysosome-associated membrane glycoprotein 2-like transmembrane" evidence="10">
    <location>
        <begin position="235"/>
        <end position="266"/>
    </location>
</feature>
<feature type="chain" id="PRO_5043132532" evidence="9">
    <location>
        <begin position="19"/>
        <end position="268"/>
    </location>
</feature>
<evidence type="ECO:0000259" key="10">
    <source>
        <dbReference type="Pfam" id="PF21222"/>
    </source>
</evidence>
<dbReference type="EMBL" id="UYRS01018308">
    <property type="protein sequence ID" value="VDK32198.1"/>
    <property type="molecule type" value="Genomic_DNA"/>
</dbReference>
<dbReference type="Gene3D" id="2.40.160.110">
    <property type="match status" value="1"/>
</dbReference>
<dbReference type="InterPro" id="IPR048524">
    <property type="entry name" value="Lamp2-like_TM"/>
</dbReference>
<keyword evidence="5 7" id="KW-0472">Membrane</keyword>
<gene>
    <name evidence="11" type="ORF">TASK_LOCUS3689</name>
</gene>
<reference evidence="13" key="1">
    <citation type="submission" date="2017-02" db="UniProtKB">
        <authorList>
            <consortium name="WormBaseParasite"/>
        </authorList>
    </citation>
    <scope>IDENTIFICATION</scope>
</reference>
<proteinExistence type="inferred from homology"/>
<dbReference type="GO" id="GO:0005765">
    <property type="term" value="C:lysosomal membrane"/>
    <property type="evidence" value="ECO:0007669"/>
    <property type="project" value="TreeGrafter"/>
</dbReference>
<dbReference type="InterPro" id="IPR002000">
    <property type="entry name" value="Lysosome-assoc_membr_glycop"/>
</dbReference>
<dbReference type="GO" id="GO:0005886">
    <property type="term" value="C:plasma membrane"/>
    <property type="evidence" value="ECO:0007669"/>
    <property type="project" value="TreeGrafter"/>
</dbReference>
<accession>A0A0R3W1R0</accession>
<evidence type="ECO:0000256" key="7">
    <source>
        <dbReference type="PROSITE-ProRule" id="PRU00740"/>
    </source>
</evidence>
<dbReference type="GO" id="GO:0072594">
    <property type="term" value="P:establishment of protein localization to organelle"/>
    <property type="evidence" value="ECO:0007669"/>
    <property type="project" value="TreeGrafter"/>
</dbReference>
<dbReference type="OrthoDB" id="6232933at2759"/>
<evidence type="ECO:0000256" key="6">
    <source>
        <dbReference type="ARBA" id="ARBA00023180"/>
    </source>
</evidence>
<dbReference type="AlphaFoldDB" id="A0A0R3W1R0"/>
<sequence length="268" mass="28587">MSVGLAFIVFLLSSLVVADTNTTASEATSVEPTTTTVSTTTTTIGPTTTSSPDGVSKFDFYCNGAAAVIIQAKLELFVSYFDGESNRTKSFVIDNNAVPNAVCGDEVEKITLQWLPGDFRIPFNLTMTIQKCPSSPSKVGGSFIRDIGFDYFVSADIFPHANKTGPVSVLANGSFFETPGAMGFTCTPQQNISLANFVTFGVSSLHLETFRNSTSADFSEKALDCMDIPATNKVVPIIVGVSAAILILLAIIAFLIGNRRRVQGYQSL</sequence>
<dbReference type="PANTHER" id="PTHR11506">
    <property type="entry name" value="LYSOSOME-ASSOCIATED MEMBRANE GLYCOPROTEIN"/>
    <property type="match status" value="1"/>
</dbReference>
<evidence type="ECO:0000313" key="13">
    <source>
        <dbReference type="WBParaSite" id="TASK_0000368801-mRNA-1"/>
    </source>
</evidence>
<evidence type="ECO:0000256" key="5">
    <source>
        <dbReference type="ARBA" id="ARBA00023136"/>
    </source>
</evidence>
<feature type="signal peptide" evidence="9">
    <location>
        <begin position="1"/>
        <end position="18"/>
    </location>
</feature>
<evidence type="ECO:0000313" key="12">
    <source>
        <dbReference type="Proteomes" id="UP000282613"/>
    </source>
</evidence>
<evidence type="ECO:0000313" key="11">
    <source>
        <dbReference type="EMBL" id="VDK32198.1"/>
    </source>
</evidence>
<comment type="caution">
    <text evidence="7">Lacks conserved residue(s) required for the propagation of feature annotation.</text>
</comment>
<dbReference type="Proteomes" id="UP000282613">
    <property type="component" value="Unassembled WGS sequence"/>
</dbReference>
<dbReference type="WBParaSite" id="TASK_0000368801-mRNA-1">
    <property type="protein sequence ID" value="TASK_0000368801-mRNA-1"/>
    <property type="gene ID" value="TASK_0000368801"/>
</dbReference>
<protein>
    <submittedName>
        <fullName evidence="13">Proto-oncogene tyrosine-protein kinase receptor ret</fullName>
    </submittedName>
</protein>
<keyword evidence="4 8" id="KW-1133">Transmembrane helix</keyword>
<evidence type="ECO:0000256" key="2">
    <source>
        <dbReference type="ARBA" id="ARBA00022692"/>
    </source>
</evidence>
<dbReference type="Pfam" id="PF21222">
    <property type="entry name" value="Lamp2_2nd"/>
    <property type="match status" value="1"/>
</dbReference>
<dbReference type="PANTHER" id="PTHR11506:SF35">
    <property type="entry name" value="LYSOSOME-ASSOCIATED MEMBRANE GLYCOPROTEIN 5"/>
    <property type="match status" value="1"/>
</dbReference>
<keyword evidence="2 7" id="KW-0812">Transmembrane</keyword>
<name>A0A0R3W1R0_TAEAS</name>
<keyword evidence="3 9" id="KW-0732">Signal</keyword>
<dbReference type="PROSITE" id="PS51407">
    <property type="entry name" value="LAMP_3"/>
    <property type="match status" value="1"/>
</dbReference>
<dbReference type="STRING" id="60517.A0A0R3W1R0"/>
<dbReference type="GO" id="GO:0031902">
    <property type="term" value="C:late endosome membrane"/>
    <property type="evidence" value="ECO:0007669"/>
    <property type="project" value="TreeGrafter"/>
</dbReference>
<reference evidence="11 12" key="2">
    <citation type="submission" date="2018-11" db="EMBL/GenBank/DDBJ databases">
        <authorList>
            <consortium name="Pathogen Informatics"/>
        </authorList>
    </citation>
    <scope>NUCLEOTIDE SEQUENCE [LARGE SCALE GENOMIC DNA]</scope>
</reference>
<comment type="subcellular location">
    <subcellularLocation>
        <location evidence="1">Cell membrane</location>
        <topology evidence="1">Single-pass type I membrane protein</topology>
    </subcellularLocation>
    <subcellularLocation>
        <location evidence="7">Membrane</location>
        <topology evidence="7">Single-pass type I membrane protein</topology>
    </subcellularLocation>
</comment>
<evidence type="ECO:0000256" key="8">
    <source>
        <dbReference type="SAM" id="Phobius"/>
    </source>
</evidence>